<evidence type="ECO:0000313" key="8">
    <source>
        <dbReference type="EMBL" id="SKB78243.1"/>
    </source>
</evidence>
<dbReference type="InterPro" id="IPR029068">
    <property type="entry name" value="Glyas_Bleomycin-R_OHBP_Dase"/>
</dbReference>
<feature type="binding site" evidence="5">
    <location>
        <position position="250"/>
    </location>
    <ligand>
        <name>Fe cation</name>
        <dbReference type="ChEBI" id="CHEBI:24875"/>
    </ligand>
</feature>
<keyword evidence="7" id="KW-0223">Dioxygenase</keyword>
<protein>
    <submittedName>
        <fullName evidence="7">4-hydroxyphenylpyruvate dioxygenase</fullName>
    </submittedName>
</protein>
<reference evidence="7 9" key="1">
    <citation type="submission" date="2015-10" db="EMBL/GenBank/DDBJ databases">
        <title>Draft genome of Bosea thiooxidans.</title>
        <authorList>
            <person name="Wang X."/>
        </authorList>
    </citation>
    <scope>NUCLEOTIDE SEQUENCE [LARGE SCALE GENOMIC DNA]</scope>
    <source>
        <strain evidence="7 9">CGMCC 9174</strain>
    </source>
</reference>
<dbReference type="InterPro" id="IPR005956">
    <property type="entry name" value="4OHPhenylPyrv_dOase"/>
</dbReference>
<dbReference type="InterPro" id="IPR041735">
    <property type="entry name" value="4OHPhenylPyrv_dOase_C"/>
</dbReference>
<evidence type="ECO:0000313" key="10">
    <source>
        <dbReference type="Proteomes" id="UP000190130"/>
    </source>
</evidence>
<keyword evidence="2 5" id="KW-0479">Metal-binding</keyword>
<dbReference type="FunFam" id="3.10.180.10:FF:000018">
    <property type="entry name" value="4-hydroxyphenylpyruvate dioxygenase"/>
    <property type="match status" value="1"/>
</dbReference>
<feature type="domain" description="VOC" evidence="6">
    <location>
        <begin position="169"/>
        <end position="301"/>
    </location>
</feature>
<evidence type="ECO:0000259" key="6">
    <source>
        <dbReference type="PROSITE" id="PS51819"/>
    </source>
</evidence>
<dbReference type="Pfam" id="PF14696">
    <property type="entry name" value="Glyoxalase_5"/>
    <property type="match status" value="1"/>
</dbReference>
<dbReference type="Proteomes" id="UP000051562">
    <property type="component" value="Unassembled WGS sequence"/>
</dbReference>
<dbReference type="InterPro" id="IPR004360">
    <property type="entry name" value="Glyas_Fos-R_dOase_dom"/>
</dbReference>
<dbReference type="PROSITE" id="PS51819">
    <property type="entry name" value="VOC"/>
    <property type="match status" value="2"/>
</dbReference>
<evidence type="ECO:0000256" key="1">
    <source>
        <dbReference type="ARBA" id="ARBA00005877"/>
    </source>
</evidence>
<dbReference type="GO" id="GO:0046872">
    <property type="term" value="F:metal ion binding"/>
    <property type="evidence" value="ECO:0007669"/>
    <property type="project" value="UniProtKB-KW"/>
</dbReference>
<dbReference type="PIRSF" id="PIRSF009283">
    <property type="entry name" value="HPP_dOase"/>
    <property type="match status" value="1"/>
</dbReference>
<dbReference type="NCBIfam" id="TIGR01263">
    <property type="entry name" value="4HPPD"/>
    <property type="match status" value="1"/>
</dbReference>
<evidence type="ECO:0000313" key="7">
    <source>
        <dbReference type="EMBL" id="KQK31544.1"/>
    </source>
</evidence>
<dbReference type="SUPFAM" id="SSF54593">
    <property type="entry name" value="Glyoxalase/Bleomycin resistance protein/Dihydroxybiphenyl dioxygenase"/>
    <property type="match status" value="1"/>
</dbReference>
<gene>
    <name evidence="7" type="ORF">ARD30_03855</name>
    <name evidence="8" type="ORF">SAMN05660750_02310</name>
</gene>
<keyword evidence="3" id="KW-0677">Repeat</keyword>
<dbReference type="GO" id="GO:0006572">
    <property type="term" value="P:L-tyrosine catabolic process"/>
    <property type="evidence" value="ECO:0007669"/>
    <property type="project" value="TreeGrafter"/>
</dbReference>
<sequence>MGPFPHDTAPPEISEANPMGTDGFEFVEYAHPEPEKLGALFETMGFTKVARHRSKQVTLYRQGDVNFVVNAEPTSFAQAFAAEHGPCACAMAFRVVDAKHAFERAVSLGAEPYESAIGPGELAIPAVKGIGGSLLYFVDRYGEKGSIWDVDFEWLGERDPHPEQAGLYYLDHLTHNVHRGRMDHWADWYGKLFNFREIRFFNIEGKLTGLISRALTSPCGKIRIPINESLDDKSQIEEYLRLYKGEGIQHVAMGSRDIYASVEQLRRNGLPFMPSPPDTYYEKVNARVPNHGEPVERLKADGILIDGEGAVALGEKQGRMSKVLLQIFSGTVLGPIFFEFIERKGDDGFGEGNFRALFESIEEDQIRRGVLSPAAAE</sequence>
<keyword evidence="7" id="KW-0670">Pyruvate</keyword>
<organism evidence="7 9">
    <name type="scientific">Bosea thiooxidans</name>
    <dbReference type="NCBI Taxonomy" id="53254"/>
    <lineage>
        <taxon>Bacteria</taxon>
        <taxon>Pseudomonadati</taxon>
        <taxon>Pseudomonadota</taxon>
        <taxon>Alphaproteobacteria</taxon>
        <taxon>Hyphomicrobiales</taxon>
        <taxon>Boseaceae</taxon>
        <taxon>Bosea</taxon>
    </lineage>
</organism>
<proteinExistence type="inferred from homology"/>
<keyword evidence="4 5" id="KW-0408">Iron</keyword>
<reference evidence="8 10" key="2">
    <citation type="submission" date="2017-02" db="EMBL/GenBank/DDBJ databases">
        <authorList>
            <person name="Peterson S.W."/>
        </authorList>
    </citation>
    <scope>NUCLEOTIDE SEQUENCE [LARGE SCALE GENOMIC DNA]</scope>
    <source>
        <strain evidence="8 10">DSM 9653</strain>
    </source>
</reference>
<accession>A0A0Q3I961</accession>
<dbReference type="PANTHER" id="PTHR11959:SF1">
    <property type="entry name" value="4-HYDROXYPHENYLPYRUVATE DIOXYGENASE"/>
    <property type="match status" value="1"/>
</dbReference>
<dbReference type="CDD" id="cd08342">
    <property type="entry name" value="HPPD_N_like"/>
    <property type="match status" value="1"/>
</dbReference>
<dbReference type="EMBL" id="LMAR01000023">
    <property type="protein sequence ID" value="KQK31544.1"/>
    <property type="molecule type" value="Genomic_DNA"/>
</dbReference>
<dbReference type="OrthoDB" id="9780241at2"/>
<keyword evidence="7" id="KW-0560">Oxidoreductase</keyword>
<keyword evidence="9" id="KW-1185">Reference proteome</keyword>
<feature type="binding site" evidence="5">
    <location>
        <position position="172"/>
    </location>
    <ligand>
        <name>Fe cation</name>
        <dbReference type="ChEBI" id="CHEBI:24875"/>
    </ligand>
</feature>
<dbReference type="GO" id="GO:0003868">
    <property type="term" value="F:4-hydroxyphenylpyruvate dioxygenase activity"/>
    <property type="evidence" value="ECO:0007669"/>
    <property type="project" value="InterPro"/>
</dbReference>
<dbReference type="AlphaFoldDB" id="A0A0Q3I961"/>
<dbReference type="Gene3D" id="3.10.180.10">
    <property type="entry name" value="2,3-Dihydroxybiphenyl 1,2-Dioxygenase, domain 1"/>
    <property type="match status" value="2"/>
</dbReference>
<dbReference type="CDD" id="cd07250">
    <property type="entry name" value="HPPD_C_like"/>
    <property type="match status" value="1"/>
</dbReference>
<evidence type="ECO:0000256" key="2">
    <source>
        <dbReference type="ARBA" id="ARBA00022723"/>
    </source>
</evidence>
<dbReference type="FunFam" id="3.10.180.10:FF:000007">
    <property type="entry name" value="4-hydroxyphenylpyruvate dioxygenase"/>
    <property type="match status" value="1"/>
</dbReference>
<dbReference type="RefSeq" id="WP_055727310.1">
    <property type="nucleotide sequence ID" value="NZ_FUYX01000005.1"/>
</dbReference>
<comment type="cofactor">
    <cofactor evidence="5">
        <name>Fe cation</name>
        <dbReference type="ChEBI" id="CHEBI:24875"/>
    </cofactor>
    <text evidence="5">Binds 1 Fe cation per subunit.</text>
</comment>
<evidence type="ECO:0000256" key="5">
    <source>
        <dbReference type="PIRSR" id="PIRSR009283-1"/>
    </source>
</evidence>
<dbReference type="InterPro" id="IPR041736">
    <property type="entry name" value="4OHPhenylPyrv_dOase_N"/>
</dbReference>
<evidence type="ECO:0000256" key="3">
    <source>
        <dbReference type="ARBA" id="ARBA00022737"/>
    </source>
</evidence>
<dbReference type="InterPro" id="IPR037523">
    <property type="entry name" value="VOC_core"/>
</dbReference>
<feature type="binding site" evidence="5">
    <location>
        <position position="339"/>
    </location>
    <ligand>
        <name>Fe cation</name>
        <dbReference type="ChEBI" id="CHEBI:24875"/>
    </ligand>
</feature>
<evidence type="ECO:0000256" key="4">
    <source>
        <dbReference type="ARBA" id="ARBA00023004"/>
    </source>
</evidence>
<comment type="similarity">
    <text evidence="1">Belongs to the 4HPPD family.</text>
</comment>
<dbReference type="Pfam" id="PF00903">
    <property type="entry name" value="Glyoxalase"/>
    <property type="match status" value="1"/>
</dbReference>
<feature type="domain" description="VOC" evidence="6">
    <location>
        <begin position="23"/>
        <end position="140"/>
    </location>
</feature>
<dbReference type="EMBL" id="FUYX01000005">
    <property type="protein sequence ID" value="SKB78243.1"/>
    <property type="molecule type" value="Genomic_DNA"/>
</dbReference>
<dbReference type="Proteomes" id="UP000190130">
    <property type="component" value="Unassembled WGS sequence"/>
</dbReference>
<evidence type="ECO:0000313" key="9">
    <source>
        <dbReference type="Proteomes" id="UP000051562"/>
    </source>
</evidence>
<name>A0A0Q3I961_9HYPH</name>
<dbReference type="PANTHER" id="PTHR11959">
    <property type="entry name" value="4-HYDROXYPHENYLPYRUVATE DIOXYGENASE"/>
    <property type="match status" value="1"/>
</dbReference>
<dbReference type="STRING" id="53254.SAMN05660750_02310"/>